<comment type="subcellular location">
    <subcellularLocation>
        <location evidence="1">Cell membrane</location>
    </subcellularLocation>
</comment>
<accession>A0ABW3FYJ4</accession>
<dbReference type="Gene3D" id="3.40.190.100">
    <property type="entry name" value="Glycine betaine-binding periplasmic protein, domain 2"/>
    <property type="match status" value="1"/>
</dbReference>
<dbReference type="EMBL" id="JBHTIW010000032">
    <property type="protein sequence ID" value="MFD0923341.1"/>
    <property type="molecule type" value="Genomic_DNA"/>
</dbReference>
<keyword evidence="7" id="KW-1185">Reference proteome</keyword>
<proteinExistence type="predicted"/>
<evidence type="ECO:0000313" key="6">
    <source>
        <dbReference type="EMBL" id="MFD0923341.1"/>
    </source>
</evidence>
<reference evidence="7" key="1">
    <citation type="journal article" date="2019" name="Int. J. Syst. Evol. Microbiol.">
        <title>The Global Catalogue of Microorganisms (GCM) 10K type strain sequencing project: providing services to taxonomists for standard genome sequencing and annotation.</title>
        <authorList>
            <consortium name="The Broad Institute Genomics Platform"/>
            <consortium name="The Broad Institute Genome Sequencing Center for Infectious Disease"/>
            <person name="Wu L."/>
            <person name="Ma J."/>
        </authorList>
    </citation>
    <scope>NUCLEOTIDE SEQUENCE [LARGE SCALE GENOMIC DNA]</scope>
    <source>
        <strain evidence="7">CCUG 56401</strain>
    </source>
</reference>
<evidence type="ECO:0000259" key="5">
    <source>
        <dbReference type="Pfam" id="PF04069"/>
    </source>
</evidence>
<evidence type="ECO:0000256" key="2">
    <source>
        <dbReference type="ARBA" id="ARBA00022448"/>
    </source>
</evidence>
<evidence type="ECO:0000256" key="4">
    <source>
        <dbReference type="ARBA" id="ARBA00023136"/>
    </source>
</evidence>
<dbReference type="Proteomes" id="UP001597018">
    <property type="component" value="Unassembled WGS sequence"/>
</dbReference>
<dbReference type="InterPro" id="IPR007210">
    <property type="entry name" value="ABC_Gly_betaine_transp_sub-bd"/>
</dbReference>
<dbReference type="SUPFAM" id="SSF53850">
    <property type="entry name" value="Periplasmic binding protein-like II"/>
    <property type="match status" value="1"/>
</dbReference>
<evidence type="ECO:0000313" key="7">
    <source>
        <dbReference type="Proteomes" id="UP001597018"/>
    </source>
</evidence>
<feature type="domain" description="ABC-type glycine betaine transport system substrate-binding" evidence="5">
    <location>
        <begin position="39"/>
        <end position="288"/>
    </location>
</feature>
<keyword evidence="3" id="KW-1003">Cell membrane</keyword>
<gene>
    <name evidence="6" type="ORF">ACFQ16_26665</name>
</gene>
<evidence type="ECO:0000256" key="3">
    <source>
        <dbReference type="ARBA" id="ARBA00022475"/>
    </source>
</evidence>
<keyword evidence="4" id="KW-0472">Membrane</keyword>
<sequence length="299" mass="33086">MVFGTRSRRLVALLAAFAALVLVFAGCGGRQAQTGQQAKTINIGFISWDEDIAVSHLYKVLLEKKGYHVNLQELEAGPMYAGLAQGNVDLFLDGWLPQTHADYWKQYGNKLEDLGVWYDQATLNLAVPKYLTDVNSISDLPGRGAQFNHVITGIDPGAGETRTVKDSVMPAYGLNGEFTLQTSSTTAMLASLEKAINEHRPIVVTLWHPHWAYARYPIKDLQDPKGAMGKPEQIHAIGRGNFSNDFPEITDMVKKFKLNDQQLASLENAINSAPKGQEDMAAQNWVNQNQAVVNTFFHQ</sequence>
<dbReference type="CDD" id="cd13639">
    <property type="entry name" value="PBP2_OpuAC_like"/>
    <property type="match status" value="1"/>
</dbReference>
<evidence type="ECO:0000256" key="1">
    <source>
        <dbReference type="ARBA" id="ARBA00004236"/>
    </source>
</evidence>
<dbReference type="Gene3D" id="3.10.105.10">
    <property type="entry name" value="Dipeptide-binding Protein, Domain 3"/>
    <property type="match status" value="2"/>
</dbReference>
<keyword evidence="2" id="KW-0813">Transport</keyword>
<dbReference type="Pfam" id="PF04069">
    <property type="entry name" value="OpuAC"/>
    <property type="match status" value="1"/>
</dbReference>
<name>A0ABW3FYJ4_9PSEU</name>
<organism evidence="6 7">
    <name type="scientific">Saccharopolyspora rosea</name>
    <dbReference type="NCBI Taxonomy" id="524884"/>
    <lineage>
        <taxon>Bacteria</taxon>
        <taxon>Bacillati</taxon>
        <taxon>Actinomycetota</taxon>
        <taxon>Actinomycetes</taxon>
        <taxon>Pseudonocardiales</taxon>
        <taxon>Pseudonocardiaceae</taxon>
        <taxon>Saccharopolyspora</taxon>
    </lineage>
</organism>
<dbReference type="PROSITE" id="PS51257">
    <property type="entry name" value="PROKAR_LIPOPROTEIN"/>
    <property type="match status" value="1"/>
</dbReference>
<dbReference type="RefSeq" id="WP_263248447.1">
    <property type="nucleotide sequence ID" value="NZ_BAABLT010000049.1"/>
</dbReference>
<comment type="caution">
    <text evidence="6">The sequence shown here is derived from an EMBL/GenBank/DDBJ whole genome shotgun (WGS) entry which is preliminary data.</text>
</comment>
<protein>
    <submittedName>
        <fullName evidence="6">Glycine betaine ABC transporter substrate-binding protein</fullName>
    </submittedName>
</protein>
<dbReference type="PANTHER" id="PTHR47737:SF1">
    <property type="entry name" value="GLYCINE BETAINE_PROLINE BETAINE TRANSPORT SYSTEM PERMEASE PROTEIN PROW"/>
    <property type="match status" value="1"/>
</dbReference>
<dbReference type="PANTHER" id="PTHR47737">
    <property type="entry name" value="GLYCINE BETAINE/PROLINE BETAINE TRANSPORT SYSTEM PERMEASE PROTEIN PROW"/>
    <property type="match status" value="1"/>
</dbReference>